<keyword evidence="1" id="KW-0479">Metal-binding</keyword>
<evidence type="ECO:0000256" key="4">
    <source>
        <dbReference type="SAM" id="Phobius"/>
    </source>
</evidence>
<feature type="region of interest" description="Disordered" evidence="3">
    <location>
        <begin position="377"/>
        <end position="401"/>
    </location>
</feature>
<dbReference type="PROSITE" id="PS50089">
    <property type="entry name" value="ZF_RING_2"/>
    <property type="match status" value="1"/>
</dbReference>
<dbReference type="GO" id="GO:0061630">
    <property type="term" value="F:ubiquitin protein ligase activity"/>
    <property type="evidence" value="ECO:0007669"/>
    <property type="project" value="TreeGrafter"/>
</dbReference>
<proteinExistence type="predicted"/>
<evidence type="ECO:0000313" key="6">
    <source>
        <dbReference type="EMBL" id="KAG7373200.1"/>
    </source>
</evidence>
<dbReference type="Proteomes" id="UP000693970">
    <property type="component" value="Unassembled WGS sequence"/>
</dbReference>
<dbReference type="OrthoDB" id="48076at2759"/>
<dbReference type="PANTHER" id="PTHR22765">
    <property type="entry name" value="RING FINGER AND PROTEASE ASSOCIATED DOMAIN-CONTAINING"/>
    <property type="match status" value="1"/>
</dbReference>
<dbReference type="SMART" id="SM00184">
    <property type="entry name" value="RING"/>
    <property type="match status" value="1"/>
</dbReference>
<evidence type="ECO:0000256" key="2">
    <source>
        <dbReference type="SAM" id="Coils"/>
    </source>
</evidence>
<accession>A0A9K3M4M4</accession>
<dbReference type="InterPro" id="IPR001841">
    <property type="entry name" value="Znf_RING"/>
</dbReference>
<dbReference type="InterPro" id="IPR051826">
    <property type="entry name" value="E3_ubiquitin-ligase_domain"/>
</dbReference>
<dbReference type="AlphaFoldDB" id="A0A9K3M4M4"/>
<sequence length="498" mass="56864">MSLAPRLLRGLAMELSHRALDIREEGLLNNYNTSSDRVIANNHTLFSNDETNMNHPDPFINERLGLIIFLISTITSVLLVLTMVLREYYFKRHGVDVCLLFSSQERDALDRRRQAVSNQQDADRALAEQLQRQLNEEEREAERLLKRKERRKWYEYYLQPFTMTVEQKDIFYAHEMEQEKKDDNTRSDPASLEVQLRRLSSSNESEVGKEVIKVSTGSYDEEDDEEISESAKPIAPETIEAEPVLCCEDEEDAHLYLRLPVKSKSDEKDFTEATQRHVYGQCALCIDDYEAGDQVVWSDLECPHAFHKECIMQWLSKGKKRCPICRNWFVPGARIEDQKKLHGDNWERASSDLQQNEDEPIDQATFDLEHGSNSNAFAADEQQSESLEIAPSSTEESDNDDIFTQPAAATNSIQDGSLQCSSHPVGPQPTSGDAEVERKNDSFIALPMAKIEDCNLSEPINNTTTVVENGCCHPENNNMDISSEMEEYVCGLKDYEEV</sequence>
<keyword evidence="4" id="KW-0472">Membrane</keyword>
<feature type="domain" description="RING-type" evidence="5">
    <location>
        <begin position="282"/>
        <end position="326"/>
    </location>
</feature>
<feature type="transmembrane region" description="Helical" evidence="4">
    <location>
        <begin position="64"/>
        <end position="85"/>
    </location>
</feature>
<keyword evidence="2" id="KW-0175">Coiled coil</keyword>
<dbReference type="Pfam" id="PF13639">
    <property type="entry name" value="zf-RING_2"/>
    <property type="match status" value="1"/>
</dbReference>
<keyword evidence="7" id="KW-1185">Reference proteome</keyword>
<dbReference type="GO" id="GO:0008270">
    <property type="term" value="F:zinc ion binding"/>
    <property type="evidence" value="ECO:0007669"/>
    <property type="project" value="UniProtKB-KW"/>
</dbReference>
<feature type="region of interest" description="Disordered" evidence="3">
    <location>
        <begin position="414"/>
        <end position="436"/>
    </location>
</feature>
<dbReference type="EMBL" id="JAGRRH010000002">
    <property type="protein sequence ID" value="KAG7373200.1"/>
    <property type="molecule type" value="Genomic_DNA"/>
</dbReference>
<dbReference type="GO" id="GO:0006511">
    <property type="term" value="P:ubiquitin-dependent protein catabolic process"/>
    <property type="evidence" value="ECO:0007669"/>
    <property type="project" value="TreeGrafter"/>
</dbReference>
<gene>
    <name evidence="6" type="ORF">IV203_033924</name>
</gene>
<reference evidence="6" key="2">
    <citation type="submission" date="2021-04" db="EMBL/GenBank/DDBJ databases">
        <authorList>
            <person name="Podell S."/>
        </authorList>
    </citation>
    <scope>NUCLEOTIDE SEQUENCE</scope>
    <source>
        <strain evidence="6">Hildebrandi</strain>
    </source>
</reference>
<evidence type="ECO:0000256" key="1">
    <source>
        <dbReference type="PROSITE-ProRule" id="PRU00175"/>
    </source>
</evidence>
<feature type="coiled-coil region" evidence="2">
    <location>
        <begin position="120"/>
        <end position="151"/>
    </location>
</feature>
<keyword evidence="4" id="KW-1133">Transmembrane helix</keyword>
<evidence type="ECO:0000259" key="5">
    <source>
        <dbReference type="PROSITE" id="PS50089"/>
    </source>
</evidence>
<keyword evidence="4" id="KW-0812">Transmembrane</keyword>
<evidence type="ECO:0000313" key="7">
    <source>
        <dbReference type="Proteomes" id="UP000693970"/>
    </source>
</evidence>
<comment type="caution">
    <text evidence="6">The sequence shown here is derived from an EMBL/GenBank/DDBJ whole genome shotgun (WGS) entry which is preliminary data.</text>
</comment>
<keyword evidence="1" id="KW-0863">Zinc-finger</keyword>
<protein>
    <submittedName>
        <fullName evidence="6">Ring finger domain containing protein</fullName>
    </submittedName>
</protein>
<evidence type="ECO:0000256" key="3">
    <source>
        <dbReference type="SAM" id="MobiDB-lite"/>
    </source>
</evidence>
<organism evidence="6 7">
    <name type="scientific">Nitzschia inconspicua</name>
    <dbReference type="NCBI Taxonomy" id="303405"/>
    <lineage>
        <taxon>Eukaryota</taxon>
        <taxon>Sar</taxon>
        <taxon>Stramenopiles</taxon>
        <taxon>Ochrophyta</taxon>
        <taxon>Bacillariophyta</taxon>
        <taxon>Bacillariophyceae</taxon>
        <taxon>Bacillariophycidae</taxon>
        <taxon>Bacillariales</taxon>
        <taxon>Bacillariaceae</taxon>
        <taxon>Nitzschia</taxon>
    </lineage>
</organism>
<reference evidence="6" key="1">
    <citation type="journal article" date="2021" name="Sci. Rep.">
        <title>Diploid genomic architecture of Nitzschia inconspicua, an elite biomass production diatom.</title>
        <authorList>
            <person name="Oliver A."/>
            <person name="Podell S."/>
            <person name="Pinowska A."/>
            <person name="Traller J.C."/>
            <person name="Smith S.R."/>
            <person name="McClure R."/>
            <person name="Beliaev A."/>
            <person name="Bohutskyi P."/>
            <person name="Hill E.A."/>
            <person name="Rabines A."/>
            <person name="Zheng H."/>
            <person name="Allen L.Z."/>
            <person name="Kuo A."/>
            <person name="Grigoriev I.V."/>
            <person name="Allen A.E."/>
            <person name="Hazlebeck D."/>
            <person name="Allen E.E."/>
        </authorList>
    </citation>
    <scope>NUCLEOTIDE SEQUENCE</scope>
    <source>
        <strain evidence="6">Hildebrandi</strain>
    </source>
</reference>
<keyword evidence="1" id="KW-0862">Zinc</keyword>
<name>A0A9K3M4M4_9STRA</name>